<feature type="region of interest" description="Disordered" evidence="3">
    <location>
        <begin position="352"/>
        <end position="400"/>
    </location>
</feature>
<evidence type="ECO:0000256" key="1">
    <source>
        <dbReference type="ARBA" id="ARBA00004196"/>
    </source>
</evidence>
<proteinExistence type="predicted"/>
<dbReference type="EMBL" id="JBFALK010000004">
    <property type="protein sequence ID" value="MEV0968828.1"/>
    <property type="molecule type" value="Genomic_DNA"/>
</dbReference>
<comment type="subcellular location">
    <subcellularLocation>
        <location evidence="1">Cell envelope</location>
    </subcellularLocation>
</comment>
<protein>
    <submittedName>
        <fullName evidence="7">Biotin/lipoyl-binding protein</fullName>
    </submittedName>
</protein>
<feature type="domain" description="CzcB-like barrel-sandwich hybrid" evidence="5">
    <location>
        <begin position="74"/>
        <end position="171"/>
    </location>
</feature>
<dbReference type="PANTHER" id="PTHR32347">
    <property type="entry name" value="EFFLUX SYSTEM COMPONENT YKNX-RELATED"/>
    <property type="match status" value="1"/>
</dbReference>
<dbReference type="Gene3D" id="2.40.420.20">
    <property type="match status" value="1"/>
</dbReference>
<dbReference type="SUPFAM" id="SSF111369">
    <property type="entry name" value="HlyD-like secretion proteins"/>
    <property type="match status" value="1"/>
</dbReference>
<evidence type="ECO:0000313" key="7">
    <source>
        <dbReference type="EMBL" id="MEV0968828.1"/>
    </source>
</evidence>
<dbReference type="Pfam" id="PF25973">
    <property type="entry name" value="BSH_CzcB"/>
    <property type="match status" value="1"/>
</dbReference>
<dbReference type="Proteomes" id="UP001551675">
    <property type="component" value="Unassembled WGS sequence"/>
</dbReference>
<organism evidence="7 8">
    <name type="scientific">Microtetraspora glauca</name>
    <dbReference type="NCBI Taxonomy" id="1996"/>
    <lineage>
        <taxon>Bacteria</taxon>
        <taxon>Bacillati</taxon>
        <taxon>Actinomycetota</taxon>
        <taxon>Actinomycetes</taxon>
        <taxon>Streptosporangiales</taxon>
        <taxon>Streptosporangiaceae</taxon>
        <taxon>Microtetraspora</taxon>
    </lineage>
</organism>
<sequence>MKLSTRRRALIVNGTLGVLVAGGAVAAYLSLVGTAAGPASAAGGSTVTVGRGTVLDSVSASGSLESARSASLDFRTSGTISSINVKEGQKVKKGQVLARLDGSSLRDDLTAASASLTVAKEQNESQATASSYSQYVKALNSYKSAKRALAETVLKAPFSATVTAINGVIGDTAGSSSGGGGGASSGGASSGGGAAGASSGGSSSGSSGTIELIDTSRMQIVGNFTESDVTKLKVGQAATISFDALSGVTAQGRVSIINPVATTSNNVVQYPVTVTLTEIPDGVRLGQTATVAVVVDKAENVVTVPTSVITTTGGRTTVTLLRDGRRVTQTVEVGVEGDDTAEIRSGVSEGDQLVRPATTSGGTSGSTGIGGGRMQGGFGTGGGGVPGGMPGGGGGPAGGR</sequence>
<evidence type="ECO:0000259" key="6">
    <source>
        <dbReference type="Pfam" id="PF25990"/>
    </source>
</evidence>
<keyword evidence="8" id="KW-1185">Reference proteome</keyword>
<feature type="domain" description="Multidrug resistance protein MdtA-like C-terminal permuted SH3" evidence="4">
    <location>
        <begin position="300"/>
        <end position="354"/>
    </location>
</feature>
<evidence type="ECO:0000256" key="3">
    <source>
        <dbReference type="SAM" id="MobiDB-lite"/>
    </source>
</evidence>
<dbReference type="Pfam" id="PF25967">
    <property type="entry name" value="RND-MFP_C"/>
    <property type="match status" value="1"/>
</dbReference>
<gene>
    <name evidence="7" type="ORF">AB0I59_09350</name>
</gene>
<feature type="compositionally biased region" description="Gly residues" evidence="3">
    <location>
        <begin position="176"/>
        <end position="203"/>
    </location>
</feature>
<name>A0ABV3GB54_MICGL</name>
<evidence type="ECO:0000313" key="8">
    <source>
        <dbReference type="Proteomes" id="UP001551675"/>
    </source>
</evidence>
<feature type="region of interest" description="Disordered" evidence="3">
    <location>
        <begin position="174"/>
        <end position="208"/>
    </location>
</feature>
<accession>A0ABV3GB54</accession>
<feature type="compositionally biased region" description="Gly residues" evidence="3">
    <location>
        <begin position="362"/>
        <end position="400"/>
    </location>
</feature>
<evidence type="ECO:0000259" key="4">
    <source>
        <dbReference type="Pfam" id="PF25967"/>
    </source>
</evidence>
<dbReference type="InterPro" id="IPR050465">
    <property type="entry name" value="UPF0194_transport"/>
</dbReference>
<dbReference type="InterPro" id="IPR058636">
    <property type="entry name" value="Beta-barrel_YknX"/>
</dbReference>
<dbReference type="InterPro" id="IPR058647">
    <property type="entry name" value="BSH_CzcB-like"/>
</dbReference>
<comment type="caution">
    <text evidence="7">The sequence shown here is derived from an EMBL/GenBank/DDBJ whole genome shotgun (WGS) entry which is preliminary data.</text>
</comment>
<keyword evidence="2" id="KW-0175">Coiled coil</keyword>
<dbReference type="InterPro" id="IPR058627">
    <property type="entry name" value="MdtA-like_C"/>
</dbReference>
<evidence type="ECO:0000259" key="5">
    <source>
        <dbReference type="Pfam" id="PF25973"/>
    </source>
</evidence>
<evidence type="ECO:0000256" key="2">
    <source>
        <dbReference type="ARBA" id="ARBA00023054"/>
    </source>
</evidence>
<reference evidence="7 8" key="1">
    <citation type="submission" date="2024-06" db="EMBL/GenBank/DDBJ databases">
        <title>The Natural Products Discovery Center: Release of the First 8490 Sequenced Strains for Exploring Actinobacteria Biosynthetic Diversity.</title>
        <authorList>
            <person name="Kalkreuter E."/>
            <person name="Kautsar S.A."/>
            <person name="Yang D."/>
            <person name="Bader C.D."/>
            <person name="Teijaro C.N."/>
            <person name="Fluegel L."/>
            <person name="Davis C.M."/>
            <person name="Simpson J.R."/>
            <person name="Lauterbach L."/>
            <person name="Steele A.D."/>
            <person name="Gui C."/>
            <person name="Meng S."/>
            <person name="Li G."/>
            <person name="Viehrig K."/>
            <person name="Ye F."/>
            <person name="Su P."/>
            <person name="Kiefer A.F."/>
            <person name="Nichols A."/>
            <person name="Cepeda A.J."/>
            <person name="Yan W."/>
            <person name="Fan B."/>
            <person name="Jiang Y."/>
            <person name="Adhikari A."/>
            <person name="Zheng C.-J."/>
            <person name="Schuster L."/>
            <person name="Cowan T.M."/>
            <person name="Smanski M.J."/>
            <person name="Chevrette M.G."/>
            <person name="De Carvalho L.P.S."/>
            <person name="Shen B."/>
        </authorList>
    </citation>
    <scope>NUCLEOTIDE SEQUENCE [LARGE SCALE GENOMIC DNA]</scope>
    <source>
        <strain evidence="7 8">NPDC050100</strain>
    </source>
</reference>
<dbReference type="Gene3D" id="2.40.50.100">
    <property type="match status" value="1"/>
</dbReference>
<dbReference type="Gene3D" id="2.40.30.170">
    <property type="match status" value="1"/>
</dbReference>
<feature type="domain" description="YknX-like beta-barrel" evidence="6">
    <location>
        <begin position="218"/>
        <end position="292"/>
    </location>
</feature>
<dbReference type="Pfam" id="PF25990">
    <property type="entry name" value="Beta-barrel_YknX"/>
    <property type="match status" value="1"/>
</dbReference>
<dbReference type="RefSeq" id="WP_358131654.1">
    <property type="nucleotide sequence ID" value="NZ_JBFALK010000004.1"/>
</dbReference>